<dbReference type="SUPFAM" id="SSF53335">
    <property type="entry name" value="S-adenosyl-L-methionine-dependent methyltransferases"/>
    <property type="match status" value="1"/>
</dbReference>
<evidence type="ECO:0000256" key="6">
    <source>
        <dbReference type="ARBA" id="ARBA00022694"/>
    </source>
</evidence>
<protein>
    <recommendedName>
        <fullName evidence="2">tRNA (guanine(46)-N(7))-methyltransferase</fullName>
        <ecNumber evidence="2">2.1.1.33</ecNumber>
    </recommendedName>
</protein>
<evidence type="ECO:0000256" key="5">
    <source>
        <dbReference type="ARBA" id="ARBA00022691"/>
    </source>
</evidence>
<comment type="catalytic activity">
    <reaction evidence="1">
        <text>guanosine(46) in tRNA + S-adenosyl-L-methionine = N(7)-methylguanosine(46) in tRNA + S-adenosyl-L-homocysteine</text>
        <dbReference type="Rhea" id="RHEA:42708"/>
        <dbReference type="Rhea" id="RHEA-COMP:10188"/>
        <dbReference type="Rhea" id="RHEA-COMP:10189"/>
        <dbReference type="ChEBI" id="CHEBI:57856"/>
        <dbReference type="ChEBI" id="CHEBI:59789"/>
        <dbReference type="ChEBI" id="CHEBI:74269"/>
        <dbReference type="ChEBI" id="CHEBI:74480"/>
        <dbReference type="EC" id="2.1.1.33"/>
    </reaction>
</comment>
<evidence type="ECO:0000256" key="4">
    <source>
        <dbReference type="ARBA" id="ARBA00022679"/>
    </source>
</evidence>
<sequence>MEKILNKELAFAWDAVPSQTTTTERSNKGGASSSTCMQSKTILDLAHESLTLASLPSSLDNEEVCREGEINKRGKTKQFVKRVMKRLLLTQGTDIRGRKASDAAFNFAMAGITDLTLFESLVYITRMELVRTGHRSSTKVKDVLQMVEKLAASGVQGLEAEKLFDVAASCLEKKRWRDSSGIINLLREHRFDFSDDRPLLWLWRFSARQDKIRTVPFPSSRNSGQSEDTRWMDTFDDPTRPLIVDVGCGMGVSLLGLASMSKPESTNVQRTVDCTCPSSTVQGSIDKKKDSTTIQTPPRHRMFDEDIVDDWAECNFVGCELNPLFVGYANGMARRWGINGKCQFLVSDANEFIDMIHRTYKGPISLVMIQFPTPFSLQKDEHDQRGNSHNSGNSQLPSNSLSGFMVTEALLQSVQCLLQRSDNGLLLLQSNCEDVAVAMRDIATRSGRLQILDVIDTVTADDTKVDISNLPQRTREWIDLGGDRAVGRGWSKKKLLPRRGRTETEVACISKGTPIHRCIMQARPPPS</sequence>
<proteinExistence type="predicted"/>
<dbReference type="AlphaFoldDB" id="A0A7S1ZL72"/>
<reference evidence="8" key="1">
    <citation type="submission" date="2021-01" db="EMBL/GenBank/DDBJ databases">
        <authorList>
            <person name="Corre E."/>
            <person name="Pelletier E."/>
            <person name="Niang G."/>
            <person name="Scheremetjew M."/>
            <person name="Finn R."/>
            <person name="Kale V."/>
            <person name="Holt S."/>
            <person name="Cochrane G."/>
            <person name="Meng A."/>
            <person name="Brown T."/>
            <person name="Cohen L."/>
        </authorList>
    </citation>
    <scope>NUCLEOTIDE SEQUENCE</scope>
    <source>
        <strain evidence="8">Pop2</strain>
    </source>
</reference>
<dbReference type="PANTHER" id="PTHR23417:SF21">
    <property type="entry name" value="TRNA (GUANINE-N(7)-)-METHYLTRANSFERASE"/>
    <property type="match status" value="1"/>
</dbReference>
<evidence type="ECO:0000256" key="2">
    <source>
        <dbReference type="ARBA" id="ARBA00011977"/>
    </source>
</evidence>
<keyword evidence="3" id="KW-0489">Methyltransferase</keyword>
<dbReference type="Gene3D" id="3.40.50.150">
    <property type="entry name" value="Vaccinia Virus protein VP39"/>
    <property type="match status" value="1"/>
</dbReference>
<dbReference type="InterPro" id="IPR029063">
    <property type="entry name" value="SAM-dependent_MTases_sf"/>
</dbReference>
<dbReference type="GO" id="GO:0043527">
    <property type="term" value="C:tRNA methyltransferase complex"/>
    <property type="evidence" value="ECO:0007669"/>
    <property type="project" value="TreeGrafter"/>
</dbReference>
<evidence type="ECO:0000313" key="8">
    <source>
        <dbReference type="EMBL" id="CAD9342240.1"/>
    </source>
</evidence>
<name>A0A7S1ZL72_9STRA</name>
<accession>A0A7S1ZL72</accession>
<dbReference type="InterPro" id="IPR003358">
    <property type="entry name" value="tRNA_(Gua-N-7)_MeTrfase_Trmb"/>
</dbReference>
<dbReference type="GO" id="GO:0008176">
    <property type="term" value="F:tRNA (guanine(46)-N7)-methyltransferase activity"/>
    <property type="evidence" value="ECO:0007669"/>
    <property type="project" value="UniProtKB-EC"/>
</dbReference>
<evidence type="ECO:0000256" key="7">
    <source>
        <dbReference type="SAM" id="MobiDB-lite"/>
    </source>
</evidence>
<feature type="compositionally biased region" description="Polar residues" evidence="7">
    <location>
        <begin position="387"/>
        <end position="398"/>
    </location>
</feature>
<feature type="region of interest" description="Disordered" evidence="7">
    <location>
        <begin position="378"/>
        <end position="398"/>
    </location>
</feature>
<keyword evidence="4" id="KW-0808">Transferase</keyword>
<evidence type="ECO:0000256" key="1">
    <source>
        <dbReference type="ARBA" id="ARBA00000142"/>
    </source>
</evidence>
<dbReference type="PANTHER" id="PTHR23417">
    <property type="entry name" value="3-DEOXY-D-MANNO-OCTULOSONIC-ACID TRANSFERASE/TRNA GUANINE-N 7 - -METHYLTRANSFERASE"/>
    <property type="match status" value="1"/>
</dbReference>
<organism evidence="8">
    <name type="scientific">Ditylum brightwellii</name>
    <dbReference type="NCBI Taxonomy" id="49249"/>
    <lineage>
        <taxon>Eukaryota</taxon>
        <taxon>Sar</taxon>
        <taxon>Stramenopiles</taxon>
        <taxon>Ochrophyta</taxon>
        <taxon>Bacillariophyta</taxon>
        <taxon>Mediophyceae</taxon>
        <taxon>Lithodesmiophycidae</taxon>
        <taxon>Lithodesmiales</taxon>
        <taxon>Lithodesmiaceae</taxon>
        <taxon>Ditylum</taxon>
    </lineage>
</organism>
<dbReference type="EMBL" id="HBGN01026727">
    <property type="protein sequence ID" value="CAD9342240.1"/>
    <property type="molecule type" value="Transcribed_RNA"/>
</dbReference>
<dbReference type="EC" id="2.1.1.33" evidence="2"/>
<keyword evidence="5" id="KW-0949">S-adenosyl-L-methionine</keyword>
<gene>
    <name evidence="8" type="ORF">DBRI1063_LOCUS17217</name>
</gene>
<keyword evidence="6" id="KW-0819">tRNA processing</keyword>
<evidence type="ECO:0000256" key="3">
    <source>
        <dbReference type="ARBA" id="ARBA00022603"/>
    </source>
</evidence>